<evidence type="ECO:0000256" key="2">
    <source>
        <dbReference type="ARBA" id="ARBA00022692"/>
    </source>
</evidence>
<dbReference type="PANTHER" id="PTHR36985">
    <property type="entry name" value="TRANSLOCATION AND ASSEMBLY MODULE SUBUNIT TAMB"/>
    <property type="match status" value="1"/>
</dbReference>
<feature type="signal peptide" evidence="5">
    <location>
        <begin position="1"/>
        <end position="25"/>
    </location>
</feature>
<evidence type="ECO:0000259" key="6">
    <source>
        <dbReference type="Pfam" id="PF04357"/>
    </source>
</evidence>
<dbReference type="Pfam" id="PF04357">
    <property type="entry name" value="TamB"/>
    <property type="match status" value="1"/>
</dbReference>
<dbReference type="RefSeq" id="WP_092497370.1">
    <property type="nucleotide sequence ID" value="NZ_FNFV01000001.1"/>
</dbReference>
<accession>A0A1G8YAP1</accession>
<dbReference type="AlphaFoldDB" id="A0A1G8YAP1"/>
<keyword evidence="2" id="KW-0812">Transmembrane</keyword>
<dbReference type="GO" id="GO:0097347">
    <property type="term" value="C:TAM protein secretion complex"/>
    <property type="evidence" value="ECO:0007669"/>
    <property type="project" value="TreeGrafter"/>
</dbReference>
<keyword evidence="8" id="KW-1185">Reference proteome</keyword>
<evidence type="ECO:0000256" key="4">
    <source>
        <dbReference type="ARBA" id="ARBA00023136"/>
    </source>
</evidence>
<organism evidence="7 8">
    <name type="scientific">Meinhardsimonia xiamenensis</name>
    <dbReference type="NCBI Taxonomy" id="990712"/>
    <lineage>
        <taxon>Bacteria</taxon>
        <taxon>Pseudomonadati</taxon>
        <taxon>Pseudomonadota</taxon>
        <taxon>Alphaproteobacteria</taxon>
        <taxon>Rhodobacterales</taxon>
        <taxon>Paracoccaceae</taxon>
        <taxon>Meinhardsimonia</taxon>
    </lineage>
</organism>
<name>A0A1G8YAP1_9RHOB</name>
<dbReference type="OrthoDB" id="7784409at2"/>
<dbReference type="InterPro" id="IPR007452">
    <property type="entry name" value="TamB_C"/>
</dbReference>
<sequence>MRQLLFPALLLLLAAIAPPFAPARAQQGGDDGAGFLERWLETRLSAAGREVRIEGFRGALSGRAELEALTIADARGVWLTVRGAVLDWNRAALLSGRLEVAELAAEEIILARLPEPEPAPGAPLPDLPAARAPGFSLPELPVEIDIRRLAVARLRLEPPVLGEAVELTGTGNARLAGGAGTAALDIRRTDGREGAVSLRASHDNAAQSLALEMSVTEPEGGIAARLLGVPGQPALSLRIAGEGTPEDFAADLSLDVAAARALSGRFALAAQPTGGDLRFTLEIAGDLRQLLPPQLAPAAGSHATLSLRGARSAGGLLRLTDIALDSGTLRITGAAILTPEGDSAPTPMGPRADLDLTVVIDDLAPLSGVVAPPLPGPLGGGVTLRLRGKLAPLGGAFDLALEGRTRDITLGLARLDPLLSGEGRLAVAARRDASGTRLERAEFATARATLRAVADFPGAEGTARLEAEIADVSPLAPGLAGAARLALTLDGAGGLWQIRLSGEGPGGARLAAEGTGTVRSGALAALEGTARADVQALAGYSGLAGRSLSGTARLQAQGRADFTAKAWSLTIDGEAQDLALAEPLLDPLLRGTARLSARLRGPRQGLAMLEALKLESRELSATVAAEPEAAPAAFAVSARLRDMGLVAPGLAGELTVAGTARAGATSDDGSWRIDIAANGPAGLAARAVGSIRPALPGAELSMTGTAPLALANRLVAPRLLSGRADFDLRLDGPLALEGLSGRLRLSEAGAALPALQISLTGVSGEARIADGAAELAASGRARSGGRFGLAGRIGLAPPNDAALTLQLDGLVIRRPPLLEATANAALTLTGPLATRALLGGRVDVITAELRLSEGLPTGAAPLPGLRHRNLPARVRETLLRAGLLEIAPPAPAAGRTLGLDLLVSAPARVFLRGRGVDAEFGGSLRLGGTVDEVIPTGGLQLLRGRMEFLGRRLELEEATVTLRGSFDPLLRLRAATATPDGLRAAVLVEGSASDPVVTISSSPPLPEDEILARLAFGRDISNLSPLQAVQLASAISTLSGAGGAGVVDRIRALFGLDDLEVTSSETGGPRVRLGRYLGENLYTDVEIDAAGRTAIDLELSVSPSVTVRGRLDSTGDTGLGLFYERDY</sequence>
<keyword evidence="5" id="KW-0732">Signal</keyword>
<dbReference type="GO" id="GO:0009306">
    <property type="term" value="P:protein secretion"/>
    <property type="evidence" value="ECO:0007669"/>
    <property type="project" value="InterPro"/>
</dbReference>
<evidence type="ECO:0000256" key="3">
    <source>
        <dbReference type="ARBA" id="ARBA00022989"/>
    </source>
</evidence>
<gene>
    <name evidence="7" type="ORF">SAMN05216257_101247</name>
</gene>
<dbReference type="Proteomes" id="UP000199328">
    <property type="component" value="Unassembled WGS sequence"/>
</dbReference>
<evidence type="ECO:0000313" key="8">
    <source>
        <dbReference type="Proteomes" id="UP000199328"/>
    </source>
</evidence>
<feature type="chain" id="PRO_5011472559" evidence="5">
    <location>
        <begin position="26"/>
        <end position="1127"/>
    </location>
</feature>
<reference evidence="8" key="1">
    <citation type="submission" date="2016-10" db="EMBL/GenBank/DDBJ databases">
        <authorList>
            <person name="Varghese N."/>
            <person name="Submissions S."/>
        </authorList>
    </citation>
    <scope>NUCLEOTIDE SEQUENCE [LARGE SCALE GENOMIC DNA]</scope>
    <source>
        <strain evidence="8">CGMCC 1.10789</strain>
    </source>
</reference>
<dbReference type="STRING" id="990712.SAMN05216257_101247"/>
<dbReference type="EMBL" id="FNFV01000001">
    <property type="protein sequence ID" value="SDJ99743.1"/>
    <property type="molecule type" value="Genomic_DNA"/>
</dbReference>
<keyword evidence="3" id="KW-1133">Transmembrane helix</keyword>
<evidence type="ECO:0000313" key="7">
    <source>
        <dbReference type="EMBL" id="SDJ99743.1"/>
    </source>
</evidence>
<evidence type="ECO:0000256" key="1">
    <source>
        <dbReference type="ARBA" id="ARBA00004167"/>
    </source>
</evidence>
<keyword evidence="4" id="KW-0472">Membrane</keyword>
<protein>
    <submittedName>
        <fullName evidence="7">Translocation and assembly module TamB</fullName>
    </submittedName>
</protein>
<dbReference type="PANTHER" id="PTHR36985:SF1">
    <property type="entry name" value="TRANSLOCATION AND ASSEMBLY MODULE SUBUNIT TAMB"/>
    <property type="match status" value="1"/>
</dbReference>
<proteinExistence type="predicted"/>
<dbReference type="GO" id="GO:0005886">
    <property type="term" value="C:plasma membrane"/>
    <property type="evidence" value="ECO:0007669"/>
    <property type="project" value="InterPro"/>
</dbReference>
<comment type="subcellular location">
    <subcellularLocation>
        <location evidence="1">Membrane</location>
        <topology evidence="1">Single-pass membrane protein</topology>
    </subcellularLocation>
</comment>
<evidence type="ECO:0000256" key="5">
    <source>
        <dbReference type="SAM" id="SignalP"/>
    </source>
</evidence>
<feature type="domain" description="Translocation and assembly module TamB C-terminal" evidence="6">
    <location>
        <begin position="782"/>
        <end position="1127"/>
    </location>
</feature>